<dbReference type="Pfam" id="PF04548">
    <property type="entry name" value="AIG1"/>
    <property type="match status" value="1"/>
</dbReference>
<comment type="caution">
    <text evidence="7">The sequence shown here is derived from an EMBL/GenBank/DDBJ whole genome shotgun (WGS) entry which is preliminary data.</text>
</comment>
<dbReference type="AlphaFoldDB" id="A0AAE0ZEK6"/>
<protein>
    <recommendedName>
        <fullName evidence="6">AIG1-type G domain-containing protein</fullName>
    </recommendedName>
</protein>
<keyword evidence="5" id="KW-1133">Transmembrane helix</keyword>
<proteinExistence type="inferred from homology"/>
<dbReference type="PROSITE" id="PS51720">
    <property type="entry name" value="G_AIG1"/>
    <property type="match status" value="1"/>
</dbReference>
<comment type="similarity">
    <text evidence="1">Belongs to the TRAFAC class TrmE-Era-EngA-EngB-Septin-like GTPase superfamily. AIG1/Toc34/Toc159-like paraseptin GTPase family. IAN subfamily.</text>
</comment>
<sequence>MSRGTDIDLLMIGKTGTGKSALGNAILKRKKFISMSSSSSVTKEIGYEVTEYKGQIIKAMDGPGVGDTRLDTENSIKLVVSEMEQAMLMNPRGYHAFLLVVKFGARFTTEDQDTVAFLKKLFGQEFVKQYCILIMTYGDLFERESEENGQTFEQWCNCQQGVFRELLQECCNRVVLFDNLTRDETKRDAQIDRLLETISHLQFHGHRYTDRNFEQAAVIREKALVESKRPVITEEILQEVSLILQKLNEERIDLNYDKPVTPLQNLSARCDELVKSIKEQDRNTGALQDLEEKVKSLKKSVDDAILVHRTAKEERKKLAEKETSMIEQMEIEMQIRRQQMNEIKEEMNESIEKQRRHYEDMIAMSNRDREEMQREFERNRSEIENESRMRLQRAEADLESQRVRNDQQVALERSAHATQMEQILAAARQDIQDQARHLDQTYKDSRQISAAGVMMNGLGYVAFAAGHIIAPEVMAVLWIGASMYAAYHNK</sequence>
<dbReference type="EMBL" id="JAWDGP010004080">
    <property type="protein sequence ID" value="KAK3768008.1"/>
    <property type="molecule type" value="Genomic_DNA"/>
</dbReference>
<dbReference type="PANTHER" id="PTHR10903:SF184">
    <property type="entry name" value="GTP-BINDING PROTEIN A"/>
    <property type="match status" value="1"/>
</dbReference>
<keyword evidence="4" id="KW-0175">Coiled coil</keyword>
<dbReference type="Gene3D" id="3.40.50.300">
    <property type="entry name" value="P-loop containing nucleotide triphosphate hydrolases"/>
    <property type="match status" value="1"/>
</dbReference>
<dbReference type="FunFam" id="3.40.50.300:FF:000840">
    <property type="entry name" value="Immune-associated nucleotide-binding protein 9"/>
    <property type="match status" value="1"/>
</dbReference>
<name>A0AAE0ZEK6_9GAST</name>
<evidence type="ECO:0000256" key="2">
    <source>
        <dbReference type="ARBA" id="ARBA00022741"/>
    </source>
</evidence>
<keyword evidence="8" id="KW-1185">Reference proteome</keyword>
<feature type="domain" description="AIG1-type G" evidence="6">
    <location>
        <begin position="4"/>
        <end position="217"/>
    </location>
</feature>
<evidence type="ECO:0000259" key="6">
    <source>
        <dbReference type="PROSITE" id="PS51720"/>
    </source>
</evidence>
<evidence type="ECO:0000313" key="7">
    <source>
        <dbReference type="EMBL" id="KAK3768008.1"/>
    </source>
</evidence>
<evidence type="ECO:0000256" key="5">
    <source>
        <dbReference type="SAM" id="Phobius"/>
    </source>
</evidence>
<gene>
    <name evidence="7" type="ORF">RRG08_016903</name>
</gene>
<organism evidence="7 8">
    <name type="scientific">Elysia crispata</name>
    <name type="common">lettuce slug</name>
    <dbReference type="NCBI Taxonomy" id="231223"/>
    <lineage>
        <taxon>Eukaryota</taxon>
        <taxon>Metazoa</taxon>
        <taxon>Spiralia</taxon>
        <taxon>Lophotrochozoa</taxon>
        <taxon>Mollusca</taxon>
        <taxon>Gastropoda</taxon>
        <taxon>Heterobranchia</taxon>
        <taxon>Euthyneura</taxon>
        <taxon>Panpulmonata</taxon>
        <taxon>Sacoglossa</taxon>
        <taxon>Placobranchoidea</taxon>
        <taxon>Plakobranchidae</taxon>
        <taxon>Elysia</taxon>
    </lineage>
</organism>
<dbReference type="InterPro" id="IPR006703">
    <property type="entry name" value="G_AIG1"/>
</dbReference>
<evidence type="ECO:0000256" key="4">
    <source>
        <dbReference type="SAM" id="Coils"/>
    </source>
</evidence>
<dbReference type="GO" id="GO:0005525">
    <property type="term" value="F:GTP binding"/>
    <property type="evidence" value="ECO:0007669"/>
    <property type="project" value="UniProtKB-KW"/>
</dbReference>
<feature type="transmembrane region" description="Helical" evidence="5">
    <location>
        <begin position="458"/>
        <end position="487"/>
    </location>
</feature>
<evidence type="ECO:0000256" key="1">
    <source>
        <dbReference type="ARBA" id="ARBA00008535"/>
    </source>
</evidence>
<reference evidence="7" key="1">
    <citation type="journal article" date="2023" name="G3 (Bethesda)">
        <title>A reference genome for the long-term kleptoplast-retaining sea slug Elysia crispata morphotype clarki.</title>
        <authorList>
            <person name="Eastman K.E."/>
            <person name="Pendleton A.L."/>
            <person name="Shaikh M.A."/>
            <person name="Suttiyut T."/>
            <person name="Ogas R."/>
            <person name="Tomko P."/>
            <person name="Gavelis G."/>
            <person name="Widhalm J.R."/>
            <person name="Wisecaver J.H."/>
        </authorList>
    </citation>
    <scope>NUCLEOTIDE SEQUENCE</scope>
    <source>
        <strain evidence="7">ECLA1</strain>
    </source>
</reference>
<dbReference type="Proteomes" id="UP001283361">
    <property type="component" value="Unassembled WGS sequence"/>
</dbReference>
<evidence type="ECO:0000313" key="8">
    <source>
        <dbReference type="Proteomes" id="UP001283361"/>
    </source>
</evidence>
<dbReference type="SUPFAM" id="SSF52540">
    <property type="entry name" value="P-loop containing nucleoside triphosphate hydrolases"/>
    <property type="match status" value="1"/>
</dbReference>
<keyword evidence="2" id="KW-0547">Nucleotide-binding</keyword>
<dbReference type="InterPro" id="IPR027417">
    <property type="entry name" value="P-loop_NTPase"/>
</dbReference>
<dbReference type="PANTHER" id="PTHR10903">
    <property type="entry name" value="GTPASE, IMAP FAMILY MEMBER-RELATED"/>
    <property type="match status" value="1"/>
</dbReference>
<evidence type="ECO:0000256" key="3">
    <source>
        <dbReference type="ARBA" id="ARBA00023134"/>
    </source>
</evidence>
<keyword evidence="5" id="KW-0812">Transmembrane</keyword>
<feature type="coiled-coil region" evidence="4">
    <location>
        <begin position="263"/>
        <end position="389"/>
    </location>
</feature>
<keyword evidence="3" id="KW-0342">GTP-binding</keyword>
<dbReference type="InterPro" id="IPR045058">
    <property type="entry name" value="GIMA/IAN/Toc"/>
</dbReference>
<keyword evidence="5" id="KW-0472">Membrane</keyword>
<accession>A0AAE0ZEK6</accession>